<evidence type="ECO:0000313" key="1">
    <source>
        <dbReference type="EMBL" id="PHM24808.1"/>
    </source>
</evidence>
<reference evidence="1 2" key="1">
    <citation type="journal article" date="2017" name="Nat. Microbiol.">
        <title>Natural product diversity associated with the nematode symbionts Photorhabdus and Xenorhabdus.</title>
        <authorList>
            <person name="Tobias N.J."/>
            <person name="Wolff H."/>
            <person name="Djahanschiri B."/>
            <person name="Grundmann F."/>
            <person name="Kronenwerth M."/>
            <person name="Shi Y.M."/>
            <person name="Simonyi S."/>
            <person name="Grun P."/>
            <person name="Shapiro-Ilan D."/>
            <person name="Pidot S.J."/>
            <person name="Stinear T.P."/>
            <person name="Ebersberger I."/>
            <person name="Bode H.B."/>
        </authorList>
    </citation>
    <scope>NUCLEOTIDE SEQUENCE [LARGE SCALE GENOMIC DNA]</scope>
    <source>
        <strain evidence="1 2">DSM 16342</strain>
    </source>
</reference>
<organism evidence="1 2">
    <name type="scientific">Xenorhabdus budapestensis</name>
    <dbReference type="NCBI Taxonomy" id="290110"/>
    <lineage>
        <taxon>Bacteria</taxon>
        <taxon>Pseudomonadati</taxon>
        <taxon>Pseudomonadota</taxon>
        <taxon>Gammaproteobacteria</taxon>
        <taxon>Enterobacterales</taxon>
        <taxon>Morganellaceae</taxon>
        <taxon>Xenorhabdus</taxon>
    </lineage>
</organism>
<dbReference type="AlphaFoldDB" id="A0A2D0ISH4"/>
<dbReference type="EMBL" id="NIBS01000022">
    <property type="protein sequence ID" value="PHM24808.1"/>
    <property type="molecule type" value="Genomic_DNA"/>
</dbReference>
<proteinExistence type="predicted"/>
<name>A0A2D0ISH4_XENBU</name>
<protein>
    <submittedName>
        <fullName evidence="1">Integrase</fullName>
    </submittedName>
</protein>
<gene>
    <name evidence="1" type="ORF">Xbud_03190</name>
</gene>
<dbReference type="Proteomes" id="UP000225833">
    <property type="component" value="Unassembled WGS sequence"/>
</dbReference>
<accession>A0A2D0ISH4</accession>
<comment type="caution">
    <text evidence="1">The sequence shown here is derived from an EMBL/GenBank/DDBJ whole genome shotgun (WGS) entry which is preliminary data.</text>
</comment>
<sequence>MMAEMQLQDVSARLQASPFVTLYEPACGKRYIPSFKSTPYMLQ</sequence>
<evidence type="ECO:0000313" key="2">
    <source>
        <dbReference type="Proteomes" id="UP000225833"/>
    </source>
</evidence>